<dbReference type="Gene3D" id="3.40.50.150">
    <property type="entry name" value="Vaccinia Virus protein VP39"/>
    <property type="match status" value="1"/>
</dbReference>
<dbReference type="AlphaFoldDB" id="B9WL17"/>
<evidence type="ECO:0000256" key="4">
    <source>
        <dbReference type="ARBA" id="ARBA00022884"/>
    </source>
</evidence>
<keyword evidence="9" id="KW-1185">Reference proteome</keyword>
<keyword evidence="3 5" id="KW-0949">S-adenosyl-L-methionine</keyword>
<protein>
    <recommendedName>
        <fullName evidence="6">SAM-dependent MTase RsmB/NOP-type domain-containing protein</fullName>
    </recommendedName>
</protein>
<evidence type="ECO:0000256" key="2">
    <source>
        <dbReference type="ARBA" id="ARBA00022679"/>
    </source>
</evidence>
<feature type="binding site" evidence="5">
    <location>
        <position position="337"/>
    </location>
    <ligand>
        <name>S-adenosyl-L-methionine</name>
        <dbReference type="ChEBI" id="CHEBI:59789"/>
    </ligand>
</feature>
<dbReference type="PANTHER" id="PTHR22807">
    <property type="entry name" value="NOP2 YEAST -RELATED NOL1/NOP2/FMU SUN DOMAIN-CONTAINING"/>
    <property type="match status" value="1"/>
</dbReference>
<dbReference type="GO" id="GO:0008173">
    <property type="term" value="F:RNA methyltransferase activity"/>
    <property type="evidence" value="ECO:0007669"/>
    <property type="project" value="InterPro"/>
</dbReference>
<feature type="active site" description="Nucleophile" evidence="5">
    <location>
        <position position="413"/>
    </location>
</feature>
<dbReference type="Pfam" id="PF21153">
    <property type="entry name" value="NSUN5_N"/>
    <property type="match status" value="1"/>
</dbReference>
<keyword evidence="1 5" id="KW-0489">Methyltransferase</keyword>
<dbReference type="CDD" id="cd02440">
    <property type="entry name" value="AdoMet_MTases"/>
    <property type="match status" value="1"/>
</dbReference>
<dbReference type="Pfam" id="PF01189">
    <property type="entry name" value="Methyltr_RsmB-F"/>
    <property type="match status" value="1"/>
</dbReference>
<evidence type="ECO:0000313" key="8">
    <source>
        <dbReference type="EMBL" id="CAX39720.1"/>
    </source>
</evidence>
<keyword evidence="4 5" id="KW-0694">RNA-binding</keyword>
<dbReference type="OrthoDB" id="435282at2759"/>
<dbReference type="HOGENOM" id="CLU_005316_7_4_1"/>
<evidence type="ECO:0000313" key="7">
    <source>
        <dbReference type="CGD" id="CAL0000165625"/>
    </source>
</evidence>
<dbReference type="GeneID" id="8049877"/>
<evidence type="ECO:0000259" key="6">
    <source>
        <dbReference type="PROSITE" id="PS51686"/>
    </source>
</evidence>
<feature type="binding site" evidence="5">
    <location>
        <position position="355"/>
    </location>
    <ligand>
        <name>S-adenosyl-L-methionine</name>
        <dbReference type="ChEBI" id="CHEBI:59789"/>
    </ligand>
</feature>
<dbReference type="RefSeq" id="XP_002421778.1">
    <property type="nucleotide sequence ID" value="XM_002421733.1"/>
</dbReference>
<comment type="similarity">
    <text evidence="5">Belongs to the class I-like SAM-binding methyltransferase superfamily. RsmB/NOP family.</text>
</comment>
<dbReference type="PANTHER" id="PTHR22807:SF4">
    <property type="entry name" value="28S RRNA (CYTOSINE-C(5))-METHYLTRANSFERASE"/>
    <property type="match status" value="1"/>
</dbReference>
<proteinExistence type="inferred from homology"/>
<evidence type="ECO:0000256" key="5">
    <source>
        <dbReference type="PROSITE-ProRule" id="PRU01023"/>
    </source>
</evidence>
<dbReference type="eggNOG" id="KOG2360">
    <property type="taxonomic scope" value="Eukaryota"/>
</dbReference>
<keyword evidence="2 5" id="KW-0808">Transferase</keyword>
<feature type="domain" description="SAM-dependent MTase RsmB/NOP-type" evidence="6">
    <location>
        <begin position="174"/>
        <end position="497"/>
    </location>
</feature>
<feature type="binding site" evidence="5">
    <location>
        <position position="306"/>
    </location>
    <ligand>
        <name>S-adenosyl-L-methionine</name>
        <dbReference type="ChEBI" id="CHEBI:59789"/>
    </ligand>
</feature>
<evidence type="ECO:0000313" key="9">
    <source>
        <dbReference type="Proteomes" id="UP000002605"/>
    </source>
</evidence>
<dbReference type="SUPFAM" id="SSF53335">
    <property type="entry name" value="S-adenosyl-L-methionine-dependent methyltransferases"/>
    <property type="match status" value="1"/>
</dbReference>
<dbReference type="Proteomes" id="UP000002605">
    <property type="component" value="Chromosome R"/>
</dbReference>
<gene>
    <name evidence="7" type="ordered locus">Cd36_26940</name>
    <name evidence="8" type="ORF">CD36_26940</name>
</gene>
<feature type="binding site" evidence="5">
    <location>
        <begin position="281"/>
        <end position="287"/>
    </location>
    <ligand>
        <name>S-adenosyl-L-methionine</name>
        <dbReference type="ChEBI" id="CHEBI:59789"/>
    </ligand>
</feature>
<dbReference type="InterPro" id="IPR029063">
    <property type="entry name" value="SAM-dependent_MTases_sf"/>
</dbReference>
<evidence type="ECO:0000256" key="1">
    <source>
        <dbReference type="ARBA" id="ARBA00022603"/>
    </source>
</evidence>
<dbReference type="GO" id="GO:0070475">
    <property type="term" value="P:rRNA base methylation"/>
    <property type="evidence" value="ECO:0007669"/>
    <property type="project" value="TreeGrafter"/>
</dbReference>
<dbReference type="EMBL" id="FM992695">
    <property type="protein sequence ID" value="CAX39720.1"/>
    <property type="molecule type" value="Genomic_DNA"/>
</dbReference>
<dbReference type="CGD" id="CAL0000165625">
    <property type="gene designation" value="Cd36_26940"/>
</dbReference>
<sequence>MAYALTRNDDFKTQSKKKKCTKKKPKSTFSALISNSHLLYIPMKLYFEAEKFLKPNKGTNGSLQSRIFNDKRLTNSPKHIFALVYSTLKYKEYIDVIIKKSKIRQDLQFKKAKISNELLCLMIHDLLFSSKGRIQSGKHPLKDAFLSNKTRLQAEFIKLKLKYKVKSVDQLPTKEADEDETPIRWFRINTIKIDKDRFYTKHPFFQKLQPVSSIDEITGTGMIYSDDYIPNLFGVHPREKITSTEAYRLGEIIIQDRASCFPSHILNSDPKDVHTQVIDACAAPGNKTTHAAAHLPNSDSVVYAFERDPKRVKILKTMCEKATGKAKKKLIQVTHADFTTTKPDDFPDVTGLVVDPSCSGSGIFGRALEDSHNEEETENVNTERLNKLAGFQFAIMKHALSFPSAKKVVYSTCSIHAQENERVVVDLLSDPEVNRRGWKLADREVVLPKWDRRGLEEEFVKMSRDPEECTRLAGGCVRANPKQDGGIGFFAACFVRPAQEDHEN</sequence>
<dbReference type="PROSITE" id="PS51686">
    <property type="entry name" value="SAM_MT_RSMB_NOP"/>
    <property type="match status" value="1"/>
</dbReference>
<evidence type="ECO:0000256" key="3">
    <source>
        <dbReference type="ARBA" id="ARBA00022691"/>
    </source>
</evidence>
<dbReference type="InterPro" id="IPR023267">
    <property type="entry name" value="RCMT"/>
</dbReference>
<organism evidence="8 9">
    <name type="scientific">Candida dubliniensis (strain CD36 / ATCC MYA-646 / CBS 7987 / NCPF 3949 / NRRL Y-17841)</name>
    <name type="common">Yeast</name>
    <dbReference type="NCBI Taxonomy" id="573826"/>
    <lineage>
        <taxon>Eukaryota</taxon>
        <taxon>Fungi</taxon>
        <taxon>Dikarya</taxon>
        <taxon>Ascomycota</taxon>
        <taxon>Saccharomycotina</taxon>
        <taxon>Pichiomycetes</taxon>
        <taxon>Debaryomycetaceae</taxon>
        <taxon>Candida/Lodderomyces clade</taxon>
        <taxon>Candida</taxon>
    </lineage>
</organism>
<dbReference type="VEuPathDB" id="FungiDB:CD36_26940"/>
<reference evidence="8 9" key="1">
    <citation type="journal article" date="2009" name="Genome Res.">
        <title>Comparative genomics of the fungal pathogens Candida dubliniensis and Candida albicans.</title>
        <authorList>
            <person name="Jackson A.P."/>
            <person name="Gamble J.A."/>
            <person name="Yeomans T."/>
            <person name="Moran G.P."/>
            <person name="Saunders D."/>
            <person name="Harris D."/>
            <person name="Aslett M."/>
            <person name="Barrell J.F."/>
            <person name="Butler G."/>
            <person name="Citiulo F."/>
            <person name="Coleman D.C."/>
            <person name="de Groot P.W.J."/>
            <person name="Goodwin T.J."/>
            <person name="Quail M.A."/>
            <person name="McQuillan J."/>
            <person name="Munro C.A."/>
            <person name="Pain A."/>
            <person name="Poulter R.T."/>
            <person name="Rajandream M.A."/>
            <person name="Renauld H."/>
            <person name="Spiering M.J."/>
            <person name="Tivey A."/>
            <person name="Gow N.A.R."/>
            <person name="Barrell B."/>
            <person name="Sullivan D.J."/>
            <person name="Berriman M."/>
        </authorList>
    </citation>
    <scope>NUCLEOTIDE SEQUENCE [LARGE SCALE GENOMIC DNA]</scope>
    <source>
        <strain evidence="9">CD36 / ATCC MYA-646 / CBS 7987 / NCPF 3949 / NRRL Y-17841</strain>
    </source>
</reference>
<dbReference type="InterPro" id="IPR001678">
    <property type="entry name" value="MeTrfase_RsmB-F_NOP2_dom"/>
</dbReference>
<dbReference type="GO" id="GO:0005730">
    <property type="term" value="C:nucleolus"/>
    <property type="evidence" value="ECO:0007669"/>
    <property type="project" value="TreeGrafter"/>
</dbReference>
<accession>B9WL17</accession>
<dbReference type="InterPro" id="IPR048889">
    <property type="entry name" value="NSUN5_RCM1_N"/>
</dbReference>
<name>B9WL17_CANDC</name>
<dbReference type="InterPro" id="IPR049560">
    <property type="entry name" value="MeTrfase_RsmB-F_NOP2_cat"/>
</dbReference>
<dbReference type="KEGG" id="cdu:CD36_26940"/>
<dbReference type="GO" id="GO:0003723">
    <property type="term" value="F:RNA binding"/>
    <property type="evidence" value="ECO:0007669"/>
    <property type="project" value="UniProtKB-UniRule"/>
</dbReference>
<dbReference type="FunFam" id="3.40.50.150:FF:000496">
    <property type="entry name" value="Chromosome 21, whole genome shotgun sequence"/>
    <property type="match status" value="1"/>
</dbReference>
<dbReference type="PRINTS" id="PR02008">
    <property type="entry name" value="RCMTFAMILY"/>
</dbReference>